<evidence type="ECO:0000256" key="1">
    <source>
        <dbReference type="SAM" id="Phobius"/>
    </source>
</evidence>
<accession>F8SJB9</accession>
<dbReference type="RefSeq" id="YP_009217362.1">
    <property type="nucleotide sequence ID" value="NC_028999.1"/>
</dbReference>
<keyword evidence="1" id="KW-0472">Membrane</keyword>
<name>F8SJB9_BPPA3</name>
<evidence type="ECO:0000313" key="3">
    <source>
        <dbReference type="Proteomes" id="UP000008388"/>
    </source>
</evidence>
<feature type="transmembrane region" description="Helical" evidence="1">
    <location>
        <begin position="65"/>
        <end position="87"/>
    </location>
</feature>
<sequence length="88" mass="9782">MYPFAIAVSHVIAVFLVVYAVGGMVITARHVIAFERIKRLFAEGKLQEVIAFRKMTKYDTQMDGLTYWCCWGLGITIAMLIIAAGLAP</sequence>
<feature type="transmembrane region" description="Helical" evidence="1">
    <location>
        <begin position="6"/>
        <end position="28"/>
    </location>
</feature>
<proteinExistence type="predicted"/>
<keyword evidence="3" id="KW-1185">Reference proteome</keyword>
<keyword evidence="1" id="KW-0812">Transmembrane</keyword>
<organismHost>
    <name type="scientific">Pseudomonas aeruginosa</name>
    <dbReference type="NCBI Taxonomy" id="287"/>
</organismHost>
<dbReference type="KEGG" id="vg:26643811"/>
<dbReference type="Proteomes" id="UP000008388">
    <property type="component" value="Segment"/>
</dbReference>
<keyword evidence="1" id="KW-1133">Transmembrane helix</keyword>
<dbReference type="EMBL" id="HQ630627">
    <property type="protein sequence ID" value="AEH03706.1"/>
    <property type="molecule type" value="Genomic_DNA"/>
</dbReference>
<gene>
    <name evidence="2" type="primary">283</name>
</gene>
<organism evidence="2 3">
    <name type="scientific">Pseudomonas phage PhiPA3</name>
    <name type="common">Pseudomonas aeruginosa phage PhiPA3</name>
    <dbReference type="NCBI Taxonomy" id="998086"/>
    <lineage>
        <taxon>Viruses</taxon>
        <taxon>Duplodnaviria</taxon>
        <taxon>Heunggongvirae</taxon>
        <taxon>Uroviricota</taxon>
        <taxon>Caudoviricetes</taxon>
        <taxon>Chimalliviridae</taxon>
        <taxon>Miltoncavirus</taxon>
        <taxon>Miltoncavirus PhiPA3</taxon>
    </lineage>
</organism>
<evidence type="ECO:0000313" key="2">
    <source>
        <dbReference type="EMBL" id="AEH03706.1"/>
    </source>
</evidence>
<reference evidence="2 3" key="1">
    <citation type="journal article" date="2011" name="Microbiology">
        <title>The Pseudomonas aeruginosa generalized transducing phage phiPA3 is a new member of the phiKZ-like group of 'jumbo' phages, and infects model laboratory strains and clinical isolates from cystic fibrosis patients.</title>
        <authorList>
            <person name="Monson R."/>
            <person name="Foulds I."/>
            <person name="Foweraker J."/>
            <person name="Welch M."/>
            <person name="Salmond G.P."/>
        </authorList>
    </citation>
    <scope>NUCLEOTIDE SEQUENCE [LARGE SCALE GENOMIC DNA]</scope>
</reference>
<protein>
    <submittedName>
        <fullName evidence="2">Uncharacterized protein 283</fullName>
    </submittedName>
</protein>
<dbReference type="GeneID" id="26643811"/>